<keyword evidence="2" id="KW-0813">Transport</keyword>
<dbReference type="PIRSF" id="PIRSF006470">
    <property type="entry name" value="DctB"/>
    <property type="match status" value="1"/>
</dbReference>
<proteinExistence type="inferred from homology"/>
<dbReference type="Gene3D" id="3.40.190.170">
    <property type="entry name" value="Bacterial extracellular solute-binding protein, family 7"/>
    <property type="match status" value="1"/>
</dbReference>
<dbReference type="SUPFAM" id="SSF53850">
    <property type="entry name" value="Periplasmic binding protein-like II"/>
    <property type="match status" value="1"/>
</dbReference>
<comment type="similarity">
    <text evidence="1">Belongs to the bacterial solute-binding protein 7 family.</text>
</comment>
<name>A0ABQ0BIJ5_9FIRM</name>
<comment type="caution">
    <text evidence="5">The sequence shown here is derived from an EMBL/GenBank/DDBJ whole genome shotgun (WGS) entry which is preliminary data.</text>
</comment>
<dbReference type="InterPro" id="IPR004682">
    <property type="entry name" value="TRAP_DctP"/>
</dbReference>
<evidence type="ECO:0000256" key="3">
    <source>
        <dbReference type="ARBA" id="ARBA00022729"/>
    </source>
</evidence>
<dbReference type="Pfam" id="PF03480">
    <property type="entry name" value="DctP"/>
    <property type="match status" value="1"/>
</dbReference>
<dbReference type="Proteomes" id="UP001600943">
    <property type="component" value="Unassembled WGS sequence"/>
</dbReference>
<dbReference type="InterPro" id="IPR018389">
    <property type="entry name" value="DctP_fam"/>
</dbReference>
<accession>A0ABQ0BIJ5</accession>
<dbReference type="PROSITE" id="PS51257">
    <property type="entry name" value="PROKAR_LIPOPROTEIN"/>
    <property type="match status" value="1"/>
</dbReference>
<keyword evidence="6" id="KW-1185">Reference proteome</keyword>
<dbReference type="NCBIfam" id="NF037995">
    <property type="entry name" value="TRAP_S1"/>
    <property type="match status" value="1"/>
</dbReference>
<dbReference type="RefSeq" id="WP_095174895.1">
    <property type="nucleotide sequence ID" value="NZ_BAABYW010000002.1"/>
</dbReference>
<dbReference type="PANTHER" id="PTHR33376:SF7">
    <property type="entry name" value="C4-DICARBOXYLATE-BINDING PROTEIN DCTB"/>
    <property type="match status" value="1"/>
</dbReference>
<reference evidence="5 6" key="1">
    <citation type="submission" date="2024-04" db="EMBL/GenBank/DDBJ databases">
        <title>Defined microbial consortia suppress multidrug-resistant proinflammatory Enterobacteriaceae via ecological control.</title>
        <authorList>
            <person name="Furuichi M."/>
            <person name="Kawaguchi T."/>
            <person name="Pust M."/>
            <person name="Yasuma K."/>
            <person name="Plichta D."/>
            <person name="Hasegawa N."/>
            <person name="Ohya T."/>
            <person name="Bhattarai S."/>
            <person name="Sasajima S."/>
            <person name="Aoto Y."/>
            <person name="Tuganbaev T."/>
            <person name="Yaginuma M."/>
            <person name="Ueda M."/>
            <person name="Okahashi N."/>
            <person name="Amafuji K."/>
            <person name="Kiridooshi Y."/>
            <person name="Sugita K."/>
            <person name="Strazar M."/>
            <person name="Skelly A."/>
            <person name="Suda W."/>
            <person name="Hattori M."/>
            <person name="Nakamoto N."/>
            <person name="Caballero S."/>
            <person name="Norman J."/>
            <person name="Olle B."/>
            <person name="Tanoue T."/>
            <person name="Arita M."/>
            <person name="Bucci V."/>
            <person name="Atarashi K."/>
            <person name="Xavier R."/>
            <person name="Honda K."/>
        </authorList>
    </citation>
    <scope>NUCLEOTIDE SEQUENCE [LARGE SCALE GENOMIC DNA]</scope>
    <source>
        <strain evidence="6">k04-0078-D8-1</strain>
    </source>
</reference>
<dbReference type="PANTHER" id="PTHR33376">
    <property type="match status" value="1"/>
</dbReference>
<feature type="chain" id="PRO_5045316218" evidence="4">
    <location>
        <begin position="26"/>
        <end position="346"/>
    </location>
</feature>
<evidence type="ECO:0000256" key="2">
    <source>
        <dbReference type="ARBA" id="ARBA00022448"/>
    </source>
</evidence>
<keyword evidence="3 4" id="KW-0732">Signal</keyword>
<dbReference type="InterPro" id="IPR038404">
    <property type="entry name" value="TRAP_DctP_sf"/>
</dbReference>
<evidence type="ECO:0000313" key="5">
    <source>
        <dbReference type="EMBL" id="GAA6411271.1"/>
    </source>
</evidence>
<sequence length="346" mass="38300">MKARVLSLLLAGAVMTGLLTGCGGAENVEASGETGNGYQKIELVMAVNGTDIQIDSRVADKFAELVEEASDGNVTIAVYPNDQLAGGNSTKGIEMIAGGGVDLAAYATCVMAVIDEQLSVATIPWIFDDYKHAREIIDGSGGEYYAERLEAKGITYLGSFHNGFRQITNSKREVRTPEDVKRLKIRVPGSEVYMKFFKTLGADPVAMSWSEVFTAIQQGTIDGQENGICITESAKMDEIQDYLTLWNYTYENDLFVANTEIWESLEQETRELLQEKAKEACEWGRDTVEEEEAAIVEEFKSEGMTVTELNAEELDAFKEEIRGVKQEFIDKYGEKACKAFRIESEE</sequence>
<protein>
    <submittedName>
        <fullName evidence="5">TRAP transporter substrate-binding protein</fullName>
    </submittedName>
</protein>
<gene>
    <name evidence="5" type="ORF">K040078D81_53880</name>
</gene>
<evidence type="ECO:0000313" key="6">
    <source>
        <dbReference type="Proteomes" id="UP001600943"/>
    </source>
</evidence>
<organism evidence="5 6">
    <name type="scientific">Blautia hominis</name>
    <dbReference type="NCBI Taxonomy" id="2025493"/>
    <lineage>
        <taxon>Bacteria</taxon>
        <taxon>Bacillati</taxon>
        <taxon>Bacillota</taxon>
        <taxon>Clostridia</taxon>
        <taxon>Lachnospirales</taxon>
        <taxon>Lachnospiraceae</taxon>
        <taxon>Blautia</taxon>
    </lineage>
</organism>
<feature type="signal peptide" evidence="4">
    <location>
        <begin position="1"/>
        <end position="25"/>
    </location>
</feature>
<dbReference type="NCBIfam" id="TIGR00787">
    <property type="entry name" value="dctP"/>
    <property type="match status" value="1"/>
</dbReference>
<evidence type="ECO:0000256" key="4">
    <source>
        <dbReference type="SAM" id="SignalP"/>
    </source>
</evidence>
<dbReference type="EMBL" id="BAABYW010000002">
    <property type="protein sequence ID" value="GAA6411271.1"/>
    <property type="molecule type" value="Genomic_DNA"/>
</dbReference>
<evidence type="ECO:0000256" key="1">
    <source>
        <dbReference type="ARBA" id="ARBA00009023"/>
    </source>
</evidence>